<sequence>MIIKIFKKKLYIIIIFIYNKKIIFYIKEKNINILLQKIKKILFFYNKKKIIEKCSYKGKIKFLINYINGK</sequence>
<name>J7H022_CARRU</name>
<protein>
    <submittedName>
        <fullName evidence="1">Ribosomal protein L18</fullName>
    </submittedName>
</protein>
<organism evidence="1 2">
    <name type="scientific">Candidatus Carsonella ruddii CE isolate Thao2000</name>
    <dbReference type="NCBI Taxonomy" id="1202536"/>
    <lineage>
        <taxon>Bacteria</taxon>
        <taxon>Pseudomonadati</taxon>
        <taxon>Pseudomonadota</taxon>
        <taxon>Gammaproteobacteria</taxon>
        <taxon>Oceanospirillales</taxon>
        <taxon>Halomonadaceae</taxon>
        <taxon>Zymobacter group</taxon>
        <taxon>Candidatus Carsonella</taxon>
    </lineage>
</organism>
<accession>J7H022</accession>
<keyword evidence="1" id="KW-0687">Ribonucleoprotein</keyword>
<dbReference type="GO" id="GO:0005840">
    <property type="term" value="C:ribosome"/>
    <property type="evidence" value="ECO:0007669"/>
    <property type="project" value="UniProtKB-KW"/>
</dbReference>
<reference evidence="1 2" key="1">
    <citation type="journal article" date="2012" name="Mol. Biol. Evol.">
        <title>Genome reduction and co-evolution between the primary and secondary bacterial symbionts of psyllids.</title>
        <authorList>
            <person name="Sloan D.B."/>
            <person name="Moran N.A."/>
        </authorList>
    </citation>
    <scope>NUCLEOTIDE SEQUENCE [LARGE SCALE GENOMIC DNA]</scope>
    <source>
        <strain evidence="1 2">CE</strain>
    </source>
</reference>
<proteinExistence type="predicted"/>
<dbReference type="RefSeq" id="WP_014886926.1">
    <property type="nucleotide sequence ID" value="NC_018414.1"/>
</dbReference>
<gene>
    <name evidence="1" type="primary">rplR</name>
    <name evidence="1" type="ORF">A33U_0178</name>
</gene>
<keyword evidence="1" id="KW-0689">Ribosomal protein</keyword>
<dbReference type="Proteomes" id="UP000003932">
    <property type="component" value="Chromosome"/>
</dbReference>
<dbReference type="EMBL" id="CP003541">
    <property type="protein sequence ID" value="AFP83625.1"/>
    <property type="molecule type" value="Genomic_DNA"/>
</dbReference>
<dbReference type="AlphaFoldDB" id="J7H022"/>
<dbReference type="PATRIC" id="fig|1202536.3.peg.150"/>
<dbReference type="KEGG" id="cru:A33U_0178"/>
<dbReference type="STRING" id="1202536.A33U_0178"/>
<evidence type="ECO:0000313" key="2">
    <source>
        <dbReference type="Proteomes" id="UP000003932"/>
    </source>
</evidence>
<evidence type="ECO:0000313" key="1">
    <source>
        <dbReference type="EMBL" id="AFP83625.1"/>
    </source>
</evidence>
<dbReference type="HOGENOM" id="CLU_2750205_0_0_6"/>